<comment type="caution">
    <text evidence="1">The sequence shown here is derived from an EMBL/GenBank/DDBJ whole genome shotgun (WGS) entry which is preliminary data.</text>
</comment>
<accession>A0AAV5UQX9</accession>
<reference evidence="1" key="1">
    <citation type="submission" date="2023-10" db="EMBL/GenBank/DDBJ databases">
        <title>Genome assembly of Pristionchus species.</title>
        <authorList>
            <person name="Yoshida K."/>
            <person name="Sommer R.J."/>
        </authorList>
    </citation>
    <scope>NUCLEOTIDE SEQUENCE</scope>
    <source>
        <strain evidence="1">RS5133</strain>
    </source>
</reference>
<dbReference type="EMBL" id="BTSY01000001">
    <property type="protein sequence ID" value="GMT09590.1"/>
    <property type="molecule type" value="Genomic_DNA"/>
</dbReference>
<dbReference type="Proteomes" id="UP001432322">
    <property type="component" value="Unassembled WGS sequence"/>
</dbReference>
<gene>
    <name evidence="1" type="ORF">PFISCL1PPCAC_887</name>
</gene>
<evidence type="ECO:0000313" key="1">
    <source>
        <dbReference type="EMBL" id="GMT09590.1"/>
    </source>
</evidence>
<evidence type="ECO:0000313" key="2">
    <source>
        <dbReference type="Proteomes" id="UP001432322"/>
    </source>
</evidence>
<feature type="non-terminal residue" evidence="1">
    <location>
        <position position="85"/>
    </location>
</feature>
<organism evidence="1 2">
    <name type="scientific">Pristionchus fissidentatus</name>
    <dbReference type="NCBI Taxonomy" id="1538716"/>
    <lineage>
        <taxon>Eukaryota</taxon>
        <taxon>Metazoa</taxon>
        <taxon>Ecdysozoa</taxon>
        <taxon>Nematoda</taxon>
        <taxon>Chromadorea</taxon>
        <taxon>Rhabditida</taxon>
        <taxon>Rhabditina</taxon>
        <taxon>Diplogasteromorpha</taxon>
        <taxon>Diplogasteroidea</taxon>
        <taxon>Neodiplogasteridae</taxon>
        <taxon>Pristionchus</taxon>
    </lineage>
</organism>
<keyword evidence="2" id="KW-1185">Reference proteome</keyword>
<name>A0AAV5UQX9_9BILA</name>
<feature type="non-terminal residue" evidence="1">
    <location>
        <position position="1"/>
    </location>
</feature>
<sequence length="85" mass="9726">DAAVHAQNRTANKARERHVGENLVEHVEQLARIALRESLLQLGLEAIDAIDRLALVVPAQKQERLIELYLEQEEQHDHFDRLLAS</sequence>
<dbReference type="AlphaFoldDB" id="A0AAV5UQX9"/>
<evidence type="ECO:0008006" key="3">
    <source>
        <dbReference type="Google" id="ProtNLM"/>
    </source>
</evidence>
<proteinExistence type="predicted"/>
<protein>
    <recommendedName>
        <fullName evidence="3">Ferritin</fullName>
    </recommendedName>
</protein>